<evidence type="ECO:0000313" key="7">
    <source>
        <dbReference type="EMBL" id="KAK9764997.1"/>
    </source>
</evidence>
<evidence type="ECO:0000256" key="2">
    <source>
        <dbReference type="ARBA" id="ARBA00013064"/>
    </source>
</evidence>
<evidence type="ECO:0000256" key="3">
    <source>
        <dbReference type="ARBA" id="ARBA00022801"/>
    </source>
</evidence>
<dbReference type="PROSITE" id="PS50054">
    <property type="entry name" value="TYR_PHOSPHATASE_DUAL"/>
    <property type="match status" value="1"/>
</dbReference>
<dbReference type="PANTHER" id="PTHR45848">
    <property type="entry name" value="DUAL SPECIFICITY PROTEIN PHOSPHATASE 12 FAMILY MEMBER"/>
    <property type="match status" value="1"/>
</dbReference>
<dbReference type="Pfam" id="PF00782">
    <property type="entry name" value="DSPc"/>
    <property type="match status" value="1"/>
</dbReference>
<feature type="domain" description="Tyrosine specific protein phosphatases" evidence="6">
    <location>
        <begin position="70"/>
        <end position="128"/>
    </location>
</feature>
<comment type="caution">
    <text evidence="7">The sequence shown here is derived from an EMBL/GenBank/DDBJ whole genome shotgun (WGS) entry which is preliminary data.</text>
</comment>
<evidence type="ECO:0000256" key="4">
    <source>
        <dbReference type="ARBA" id="ARBA00022912"/>
    </source>
</evidence>
<keyword evidence="3" id="KW-0378">Hydrolase</keyword>
<reference evidence="7 8" key="1">
    <citation type="submission" date="2023-04" db="EMBL/GenBank/DDBJ databases">
        <title>Genome of Basidiobolus ranarum AG-B5.</title>
        <authorList>
            <person name="Stajich J.E."/>
            <person name="Carter-House D."/>
            <person name="Gryganskyi A."/>
        </authorList>
    </citation>
    <scope>NUCLEOTIDE SEQUENCE [LARGE SCALE GENOMIC DNA]</scope>
    <source>
        <strain evidence="7 8">AG-B5</strain>
    </source>
</reference>
<feature type="domain" description="Tyrosine-protein phosphatase" evidence="5">
    <location>
        <begin position="9"/>
        <end position="150"/>
    </location>
</feature>
<accession>A0ABR2WU01</accession>
<dbReference type="CDD" id="cd14498">
    <property type="entry name" value="DSP"/>
    <property type="match status" value="1"/>
</dbReference>
<dbReference type="InterPro" id="IPR029021">
    <property type="entry name" value="Prot-tyrosine_phosphatase-like"/>
</dbReference>
<comment type="similarity">
    <text evidence="1">Belongs to the protein-tyrosine phosphatase family. Non-receptor class dual specificity subfamily.</text>
</comment>
<dbReference type="Gene3D" id="3.90.190.10">
    <property type="entry name" value="Protein tyrosine phosphatase superfamily"/>
    <property type="match status" value="1"/>
</dbReference>
<dbReference type="InterPro" id="IPR000387">
    <property type="entry name" value="Tyr_Pase_dom"/>
</dbReference>
<dbReference type="PIRSF" id="PIRSF000941">
    <property type="entry name" value="DUSP12"/>
    <property type="match status" value="1"/>
</dbReference>
<dbReference type="InterPro" id="IPR020422">
    <property type="entry name" value="TYR_PHOSPHATASE_DUAL_dom"/>
</dbReference>
<evidence type="ECO:0000259" key="5">
    <source>
        <dbReference type="PROSITE" id="PS50054"/>
    </source>
</evidence>
<name>A0ABR2WU01_9FUNG</name>
<evidence type="ECO:0000256" key="1">
    <source>
        <dbReference type="ARBA" id="ARBA00008601"/>
    </source>
</evidence>
<dbReference type="SMART" id="SM00195">
    <property type="entry name" value="DSPc"/>
    <property type="match status" value="1"/>
</dbReference>
<dbReference type="InterPro" id="IPR016278">
    <property type="entry name" value="DUSP12"/>
</dbReference>
<sequence>MNASQQLQDMQEVIPGLFVGNAQAAENLELLQTAGITHVLQTADFMSPAFPDNFTYKVISIEDMAESNIIKYFPETNQFIQDCLDQGGKILVHCVAGVSRSVTVVCAYLMKTFNLEPLEALKQIKAVRFMANPNHGFFDQLGLYKEIDFLVDVKNSSYRRFLMASEAEQMGMMRYVEDMTLGADPEKAKNAAPVVGASKLKQLRCKRCRRNLVSQDNIVEHISGKGQTAFSYHKRDSEVHFSQVIGADPGHGHSVCSSYFIEPMEWIAGLESGCLEGKILCPKCDAKLGNYCWAGAQCSCGAWVTPSFTIHRNRVDELNR</sequence>
<gene>
    <name evidence="7" type="primary">YVH1</name>
    <name evidence="7" type="ORF">K7432_007007</name>
</gene>
<dbReference type="InterPro" id="IPR000340">
    <property type="entry name" value="Dual-sp_phosphatase_cat-dom"/>
</dbReference>
<keyword evidence="4" id="KW-0904">Protein phosphatase</keyword>
<dbReference type="PRINTS" id="PR01908">
    <property type="entry name" value="ADSPHPHTASE"/>
</dbReference>
<dbReference type="EC" id="3.1.3.48" evidence="2"/>
<protein>
    <recommendedName>
        <fullName evidence="2">protein-tyrosine-phosphatase</fullName>
        <ecNumber evidence="2">3.1.3.48</ecNumber>
    </recommendedName>
</protein>
<organism evidence="7 8">
    <name type="scientific">Basidiobolus ranarum</name>
    <dbReference type="NCBI Taxonomy" id="34480"/>
    <lineage>
        <taxon>Eukaryota</taxon>
        <taxon>Fungi</taxon>
        <taxon>Fungi incertae sedis</taxon>
        <taxon>Zoopagomycota</taxon>
        <taxon>Entomophthoromycotina</taxon>
        <taxon>Basidiobolomycetes</taxon>
        <taxon>Basidiobolales</taxon>
        <taxon>Basidiobolaceae</taxon>
        <taxon>Basidiobolus</taxon>
    </lineage>
</organism>
<dbReference type="SUPFAM" id="SSF52799">
    <property type="entry name" value="(Phosphotyrosine protein) phosphatases II"/>
    <property type="match status" value="1"/>
</dbReference>
<proteinExistence type="inferred from homology"/>
<dbReference type="PANTHER" id="PTHR45848:SF4">
    <property type="entry name" value="DUAL SPECIFICITY PROTEIN PHOSPHATASE 12"/>
    <property type="match status" value="1"/>
</dbReference>
<evidence type="ECO:0000313" key="8">
    <source>
        <dbReference type="Proteomes" id="UP001479436"/>
    </source>
</evidence>
<evidence type="ECO:0000259" key="6">
    <source>
        <dbReference type="PROSITE" id="PS50056"/>
    </source>
</evidence>
<keyword evidence="8" id="KW-1185">Reference proteome</keyword>
<dbReference type="Proteomes" id="UP001479436">
    <property type="component" value="Unassembled WGS sequence"/>
</dbReference>
<dbReference type="PROSITE" id="PS50056">
    <property type="entry name" value="TYR_PHOSPHATASE_2"/>
    <property type="match status" value="1"/>
</dbReference>
<dbReference type="EMBL" id="JASJQH010000330">
    <property type="protein sequence ID" value="KAK9764997.1"/>
    <property type="molecule type" value="Genomic_DNA"/>
</dbReference>